<dbReference type="AlphaFoldDB" id="A0A8D8GDQ5"/>
<dbReference type="EMBL" id="HBUE01251458">
    <property type="protein sequence ID" value="CAG6554604.1"/>
    <property type="molecule type" value="Transcribed_RNA"/>
</dbReference>
<dbReference type="EMBL" id="HBUE01146550">
    <property type="protein sequence ID" value="CAG6503361.1"/>
    <property type="molecule type" value="Transcribed_RNA"/>
</dbReference>
<reference evidence="1" key="1">
    <citation type="submission" date="2021-05" db="EMBL/GenBank/DDBJ databases">
        <authorList>
            <person name="Alioto T."/>
            <person name="Alioto T."/>
            <person name="Gomez Garrido J."/>
        </authorList>
    </citation>
    <scope>NUCLEOTIDE SEQUENCE</scope>
</reference>
<evidence type="ECO:0000313" key="1">
    <source>
        <dbReference type="EMBL" id="CAG6503368.1"/>
    </source>
</evidence>
<protein>
    <submittedName>
        <fullName evidence="1">(northern house mosquito) hypothetical protein</fullName>
    </submittedName>
</protein>
<organism evidence="1">
    <name type="scientific">Culex pipiens</name>
    <name type="common">House mosquito</name>
    <dbReference type="NCBI Taxonomy" id="7175"/>
    <lineage>
        <taxon>Eukaryota</taxon>
        <taxon>Metazoa</taxon>
        <taxon>Ecdysozoa</taxon>
        <taxon>Arthropoda</taxon>
        <taxon>Hexapoda</taxon>
        <taxon>Insecta</taxon>
        <taxon>Pterygota</taxon>
        <taxon>Neoptera</taxon>
        <taxon>Endopterygota</taxon>
        <taxon>Diptera</taxon>
        <taxon>Nematocera</taxon>
        <taxon>Culicoidea</taxon>
        <taxon>Culicidae</taxon>
        <taxon>Culicinae</taxon>
        <taxon>Culicini</taxon>
        <taxon>Culex</taxon>
        <taxon>Culex</taxon>
    </lineage>
</organism>
<sequence length="146" mass="16278">MAQRARSGQFLHPRGRHRLRYARDHTDGGKLIRAGPTDAVLADVGLKVRQAGLVGVTTAYAGRRSDSGFVQISVQRSGVLGNPQFGRRILLDATGRAGLGDRARDQLERRSLIIATFQRVTASLFQLFHRFVKLVRRTHRAHDQRG</sequence>
<dbReference type="EMBL" id="HBUE01146541">
    <property type="protein sequence ID" value="CAG6503341.1"/>
    <property type="molecule type" value="Transcribed_RNA"/>
</dbReference>
<proteinExistence type="predicted"/>
<name>A0A8D8GDQ5_CULPI</name>
<dbReference type="EMBL" id="HBUE01146547">
    <property type="protein sequence ID" value="CAG6503353.1"/>
    <property type="molecule type" value="Transcribed_RNA"/>
</dbReference>
<dbReference type="EMBL" id="HBUE01251462">
    <property type="protein sequence ID" value="CAG6554615.1"/>
    <property type="molecule type" value="Transcribed_RNA"/>
</dbReference>
<dbReference type="EMBL" id="HBUE01251457">
    <property type="protein sequence ID" value="CAG6554600.1"/>
    <property type="molecule type" value="Transcribed_RNA"/>
</dbReference>
<dbReference type="EMBL" id="HBUE01251451">
    <property type="protein sequence ID" value="CAG6554588.1"/>
    <property type="molecule type" value="Transcribed_RNA"/>
</dbReference>
<dbReference type="EMBL" id="HBUE01146544">
    <property type="protein sequence ID" value="CAG6503345.1"/>
    <property type="molecule type" value="Transcribed_RNA"/>
</dbReference>
<dbReference type="EMBL" id="HBUE01251460">
    <property type="protein sequence ID" value="CAG6554608.1"/>
    <property type="molecule type" value="Transcribed_RNA"/>
</dbReference>
<accession>A0A8D8GDQ5</accession>
<dbReference type="EMBL" id="HBUE01146548">
    <property type="protein sequence ID" value="CAG6503357.1"/>
    <property type="molecule type" value="Transcribed_RNA"/>
</dbReference>
<dbReference type="EMBL" id="HBUE01251454">
    <property type="protein sequence ID" value="CAG6554592.1"/>
    <property type="molecule type" value="Transcribed_RNA"/>
</dbReference>
<dbReference type="EMBL" id="HBUE01146552">
    <property type="protein sequence ID" value="CAG6503368.1"/>
    <property type="molecule type" value="Transcribed_RNA"/>
</dbReference>